<evidence type="ECO:0000313" key="10">
    <source>
        <dbReference type="EMBL" id="CAH2315582.1"/>
    </source>
</evidence>
<dbReference type="GO" id="GO:0008889">
    <property type="term" value="F:glycerophosphodiester phosphodiesterase activity"/>
    <property type="evidence" value="ECO:0007669"/>
    <property type="project" value="TreeGrafter"/>
</dbReference>
<comment type="subcellular location">
    <subcellularLocation>
        <location evidence="1">Membrane</location>
        <topology evidence="1">Multi-pass membrane protein</topology>
    </subcellularLocation>
</comment>
<proteinExistence type="inferred from homology"/>
<evidence type="ECO:0000256" key="3">
    <source>
        <dbReference type="ARBA" id="ARBA00022692"/>
    </source>
</evidence>
<feature type="domain" description="GP-PDE" evidence="9">
    <location>
        <begin position="224"/>
        <end position="478"/>
    </location>
</feature>
<protein>
    <submittedName>
        <fullName evidence="10">Glycerophosphoinositol inositolphosphodiesterase GDPD2</fullName>
    </submittedName>
</protein>
<keyword evidence="3 8" id="KW-0812">Transmembrane</keyword>
<dbReference type="PANTHER" id="PTHR23344">
    <property type="entry name" value="GLYCEROPHOSPHORYL DIESTER PHOSPHODIESTERASE"/>
    <property type="match status" value="1"/>
</dbReference>
<keyword evidence="5 8" id="KW-1133">Transmembrane helix</keyword>
<reference evidence="10" key="1">
    <citation type="submission" date="2022-03" db="EMBL/GenBank/DDBJ databases">
        <authorList>
            <person name="Alioto T."/>
            <person name="Alioto T."/>
            <person name="Gomez Garrido J."/>
        </authorList>
    </citation>
    <scope>NUCLEOTIDE SEQUENCE</scope>
</reference>
<gene>
    <name evidence="10" type="ORF">PECUL_23A021564</name>
</gene>
<dbReference type="PANTHER" id="PTHR23344:SF1">
    <property type="entry name" value="GLYCEROPHOSPHOINOSITOL INOSITOLPHOSPHODIESTERASE GDPD2"/>
    <property type="match status" value="1"/>
</dbReference>
<accession>A0AAD1T5P6</accession>
<evidence type="ECO:0000256" key="1">
    <source>
        <dbReference type="ARBA" id="ARBA00004141"/>
    </source>
</evidence>
<feature type="transmembrane region" description="Helical" evidence="8">
    <location>
        <begin position="488"/>
        <end position="510"/>
    </location>
</feature>
<evidence type="ECO:0000256" key="8">
    <source>
        <dbReference type="SAM" id="Phobius"/>
    </source>
</evidence>
<keyword evidence="6 8" id="KW-0472">Membrane</keyword>
<evidence type="ECO:0000259" key="9">
    <source>
        <dbReference type="PROSITE" id="PS51704"/>
    </source>
</evidence>
<dbReference type="PROSITE" id="PS51704">
    <property type="entry name" value="GP_PDE"/>
    <property type="match status" value="1"/>
</dbReference>
<feature type="transmembrane region" description="Helical" evidence="8">
    <location>
        <begin position="186"/>
        <end position="209"/>
    </location>
</feature>
<dbReference type="EMBL" id="OW240920">
    <property type="protein sequence ID" value="CAH2315582.1"/>
    <property type="molecule type" value="Genomic_DNA"/>
</dbReference>
<dbReference type="Proteomes" id="UP001295444">
    <property type="component" value="Chromosome 09"/>
</dbReference>
<feature type="transmembrane region" description="Helical" evidence="8">
    <location>
        <begin position="158"/>
        <end position="179"/>
    </location>
</feature>
<dbReference type="Pfam" id="PF03009">
    <property type="entry name" value="GDPD"/>
    <property type="match status" value="1"/>
</dbReference>
<feature type="transmembrane region" description="Helical" evidence="8">
    <location>
        <begin position="38"/>
        <end position="62"/>
    </location>
</feature>
<dbReference type="GO" id="GO:0005886">
    <property type="term" value="C:plasma membrane"/>
    <property type="evidence" value="ECO:0007669"/>
    <property type="project" value="TreeGrafter"/>
</dbReference>
<dbReference type="AlphaFoldDB" id="A0AAD1T5P6"/>
<dbReference type="InterPro" id="IPR017946">
    <property type="entry name" value="PLC-like_Pdiesterase_TIM-brl"/>
</dbReference>
<keyword evidence="11" id="KW-1185">Reference proteome</keyword>
<dbReference type="GO" id="GO:0006629">
    <property type="term" value="P:lipid metabolic process"/>
    <property type="evidence" value="ECO:0007669"/>
    <property type="project" value="InterPro"/>
</dbReference>
<sequence length="566" mass="64813">MVSRHRVWKSCCLGGLWWFHSCKCERPKDKEPKTTHECIRVLVIFAIFAFTFIWLYVTLILGNDIHNFNEYIFRSAGLWVDWSLVLVIVTAVLLTYCSFLLLTSLCLTLCGQPVILHIIHKVLLTLCFVLVTLGIVFLDLKWKEEWDAVSISLQMTSPFLHIGAVVGVSAFAWVVAGYYWGTSSKVFKWIILTVFAILLVALYISPLFISSPCILESSKLPSKPKIYGHRGAPMLAPENTMMSFDKLVAVGADVFETDVMVSLDGIPFLMHDSTLQRTTNVKNVFPNQEKENSSNFTWSDLQQLNAGEWFLQKNPFHTLGSLSEPDIQEVKKQKIPSLENLLNAAEKHNISVLFDLRQPPDGHPFNETYVNVTLTTILNSKIRPELVLWLPDEERNLVIVEAPGFRQIYGRKKEENETLDFVNLSYKNLTVSEVRSYRNDNISVNFYVVNKPWLFSHAWCAGVTSVTTNACQLLQAMQRPCWVLDPNYYLITWIVADCVSFLHIIWAFIIQRKCMQKKESKGYRKQASGFWPSIYREQASGLWPSGYGSRIRDCATYEARKSELLT</sequence>
<evidence type="ECO:0000256" key="7">
    <source>
        <dbReference type="ARBA" id="ARBA00023180"/>
    </source>
</evidence>
<keyword evidence="7" id="KW-0325">Glycoprotein</keyword>
<dbReference type="InterPro" id="IPR030395">
    <property type="entry name" value="GP_PDE_dom"/>
</dbReference>
<dbReference type="Gene3D" id="3.20.20.190">
    <property type="entry name" value="Phosphatidylinositol (PI) phosphodiesterase"/>
    <property type="match status" value="1"/>
</dbReference>
<evidence type="ECO:0000256" key="2">
    <source>
        <dbReference type="ARBA" id="ARBA00007277"/>
    </source>
</evidence>
<evidence type="ECO:0000313" key="11">
    <source>
        <dbReference type="Proteomes" id="UP001295444"/>
    </source>
</evidence>
<name>A0AAD1T5P6_PELCU</name>
<comment type="similarity">
    <text evidence="2">Belongs to the glycerophosphoryl diester phosphodiesterase family.</text>
</comment>
<keyword evidence="4" id="KW-0378">Hydrolase</keyword>
<organism evidence="10 11">
    <name type="scientific">Pelobates cultripes</name>
    <name type="common">Western spadefoot toad</name>
    <dbReference type="NCBI Taxonomy" id="61616"/>
    <lineage>
        <taxon>Eukaryota</taxon>
        <taxon>Metazoa</taxon>
        <taxon>Chordata</taxon>
        <taxon>Craniata</taxon>
        <taxon>Vertebrata</taxon>
        <taxon>Euteleostomi</taxon>
        <taxon>Amphibia</taxon>
        <taxon>Batrachia</taxon>
        <taxon>Anura</taxon>
        <taxon>Pelobatoidea</taxon>
        <taxon>Pelobatidae</taxon>
        <taxon>Pelobates</taxon>
    </lineage>
</organism>
<feature type="transmembrane region" description="Helical" evidence="8">
    <location>
        <begin position="82"/>
        <end position="102"/>
    </location>
</feature>
<dbReference type="SUPFAM" id="SSF51695">
    <property type="entry name" value="PLC-like phosphodiesterases"/>
    <property type="match status" value="1"/>
</dbReference>
<evidence type="ECO:0000256" key="5">
    <source>
        <dbReference type="ARBA" id="ARBA00022989"/>
    </source>
</evidence>
<evidence type="ECO:0000256" key="4">
    <source>
        <dbReference type="ARBA" id="ARBA00022801"/>
    </source>
</evidence>
<feature type="transmembrane region" description="Helical" evidence="8">
    <location>
        <begin position="114"/>
        <end position="138"/>
    </location>
</feature>
<evidence type="ECO:0000256" key="6">
    <source>
        <dbReference type="ARBA" id="ARBA00023136"/>
    </source>
</evidence>